<dbReference type="AlphaFoldDB" id="V8R854"/>
<dbReference type="HOGENOM" id="CLU_049005_2_0_6"/>
<gene>
    <name evidence="3" type="ORF">PMO01_13120</name>
</gene>
<dbReference type="Proteomes" id="UP000024771">
    <property type="component" value="Chromosome"/>
</dbReference>
<proteinExistence type="predicted"/>
<dbReference type="InterPro" id="IPR013762">
    <property type="entry name" value="Integrase-like_cat_sf"/>
</dbReference>
<dbReference type="PROSITE" id="PS51898">
    <property type="entry name" value="TYR_RECOMBINASE"/>
    <property type="match status" value="1"/>
</dbReference>
<dbReference type="PATRIC" id="fig|1395516.4.peg.2669"/>
<dbReference type="eggNOG" id="COG0582">
    <property type="taxonomic scope" value="Bacteria"/>
</dbReference>
<dbReference type="GO" id="GO:0003677">
    <property type="term" value="F:DNA binding"/>
    <property type="evidence" value="ECO:0007669"/>
    <property type="project" value="InterPro"/>
</dbReference>
<dbReference type="GO" id="GO:0015074">
    <property type="term" value="P:DNA integration"/>
    <property type="evidence" value="ECO:0007669"/>
    <property type="project" value="InterPro"/>
</dbReference>
<reference evidence="3" key="1">
    <citation type="journal article" date="2014" name="Genome Announc.">
        <title>Draft Genome Sequence of Pseudomonas moraviensis R28-S.</title>
        <authorList>
            <person name="Hunter S.S."/>
            <person name="Yano H."/>
            <person name="Loftie-Eaton W."/>
            <person name="Hughes J."/>
            <person name="De Gelder L."/>
            <person name="Stragier P."/>
            <person name="De Vos P."/>
            <person name="Settles M.L."/>
            <person name="Top E.M."/>
        </authorList>
    </citation>
    <scope>NUCLEOTIDE SEQUENCE [LARGE SCALE GENOMIC DNA]</scope>
    <source>
        <strain evidence="3">R28-S</strain>
    </source>
</reference>
<dbReference type="GO" id="GO:0006310">
    <property type="term" value="P:DNA recombination"/>
    <property type="evidence" value="ECO:0007669"/>
    <property type="project" value="UniProtKB-KW"/>
</dbReference>
<dbReference type="SUPFAM" id="SSF56349">
    <property type="entry name" value="DNA breaking-rejoining enzymes"/>
    <property type="match status" value="1"/>
</dbReference>
<comment type="caution">
    <text evidence="3">The sequence shown here is derived from an EMBL/GenBank/DDBJ whole genome shotgun (WGS) entry which is preliminary data.</text>
</comment>
<feature type="domain" description="Tyr recombinase" evidence="2">
    <location>
        <begin position="1"/>
        <end position="161"/>
    </location>
</feature>
<sequence>MELAVLTGQRRDDIASMLFKDVRDGFLHVVQSKTGARLRISTELRLNSVGLDLSTVIKQCRDRVLSQHLVHHAQASGRAKAGQPVVLDTLSSAFAEARDKAGAKLGITFGRQPPSFHEQRSLAARLHELEGRDAQKLLGHRSAAMTDVYRDSRGAEWIDVA</sequence>
<evidence type="ECO:0000256" key="1">
    <source>
        <dbReference type="ARBA" id="ARBA00023172"/>
    </source>
</evidence>
<evidence type="ECO:0000259" key="2">
    <source>
        <dbReference type="PROSITE" id="PS51898"/>
    </source>
</evidence>
<dbReference type="Pfam" id="PF00589">
    <property type="entry name" value="Phage_integrase"/>
    <property type="match status" value="1"/>
</dbReference>
<accession>V8R854</accession>
<protein>
    <submittedName>
        <fullName evidence="3">Integrase</fullName>
    </submittedName>
</protein>
<name>V8R854_9PSED</name>
<organism evidence="3">
    <name type="scientific">Pseudomonas moraviensis R28-S</name>
    <dbReference type="NCBI Taxonomy" id="1395516"/>
    <lineage>
        <taxon>Bacteria</taxon>
        <taxon>Pseudomonadati</taxon>
        <taxon>Pseudomonadota</taxon>
        <taxon>Gammaproteobacteria</taxon>
        <taxon>Pseudomonadales</taxon>
        <taxon>Pseudomonadaceae</taxon>
        <taxon>Pseudomonas</taxon>
    </lineage>
</organism>
<dbReference type="Gene3D" id="1.10.443.10">
    <property type="entry name" value="Intergrase catalytic core"/>
    <property type="match status" value="1"/>
</dbReference>
<keyword evidence="1" id="KW-0233">DNA recombination</keyword>
<dbReference type="InterPro" id="IPR011010">
    <property type="entry name" value="DNA_brk_join_enz"/>
</dbReference>
<evidence type="ECO:0000313" key="3">
    <source>
        <dbReference type="EMBL" id="ETF07843.1"/>
    </source>
</evidence>
<dbReference type="InterPro" id="IPR002104">
    <property type="entry name" value="Integrase_catalytic"/>
</dbReference>
<dbReference type="EMBL" id="AYMZ01000005">
    <property type="protein sequence ID" value="ETF07843.1"/>
    <property type="molecule type" value="Genomic_DNA"/>
</dbReference>